<keyword evidence="8" id="KW-0269">Exonuclease</keyword>
<evidence type="ECO:0000256" key="1">
    <source>
        <dbReference type="ARBA" id="ARBA00001946"/>
    </source>
</evidence>
<dbReference type="Gene3D" id="1.10.150.20">
    <property type="entry name" value="5' to 3' exonuclease, C-terminal subdomain"/>
    <property type="match status" value="1"/>
</dbReference>
<evidence type="ECO:0000256" key="4">
    <source>
        <dbReference type="ARBA" id="ARBA00022722"/>
    </source>
</evidence>
<evidence type="ECO:0000256" key="7">
    <source>
        <dbReference type="ARBA" id="ARBA00022801"/>
    </source>
</evidence>
<dbReference type="InterPro" id="IPR006086">
    <property type="entry name" value="XPG-I_dom"/>
</dbReference>
<keyword evidence="10" id="KW-0267">Excision nuclease</keyword>
<feature type="compositionally biased region" description="Polar residues" evidence="14">
    <location>
        <begin position="581"/>
        <end position="594"/>
    </location>
</feature>
<dbReference type="SUPFAM" id="SSF47807">
    <property type="entry name" value="5' to 3' exonuclease, C-terminal subdomain"/>
    <property type="match status" value="1"/>
</dbReference>
<dbReference type="GO" id="GO:0006281">
    <property type="term" value="P:DNA repair"/>
    <property type="evidence" value="ECO:0007669"/>
    <property type="project" value="UniProtKB-KW"/>
</dbReference>
<evidence type="ECO:0000256" key="5">
    <source>
        <dbReference type="ARBA" id="ARBA00022723"/>
    </source>
</evidence>
<evidence type="ECO:0000256" key="11">
    <source>
        <dbReference type="ARBA" id="ARBA00023125"/>
    </source>
</evidence>
<organism evidence="17 18">
    <name type="scientific">Ephemerocybe angulata</name>
    <dbReference type="NCBI Taxonomy" id="980116"/>
    <lineage>
        <taxon>Eukaryota</taxon>
        <taxon>Fungi</taxon>
        <taxon>Dikarya</taxon>
        <taxon>Basidiomycota</taxon>
        <taxon>Agaricomycotina</taxon>
        <taxon>Agaricomycetes</taxon>
        <taxon>Agaricomycetidae</taxon>
        <taxon>Agaricales</taxon>
        <taxon>Agaricineae</taxon>
        <taxon>Psathyrellaceae</taxon>
        <taxon>Ephemerocybe</taxon>
    </lineage>
</organism>
<comment type="similarity">
    <text evidence="3">Belongs to the XPG/RAD2 endonuclease family. EXO1 subfamily.</text>
</comment>
<dbReference type="InterPro" id="IPR037315">
    <property type="entry name" value="EXO1_H3TH"/>
</dbReference>
<dbReference type="OrthoDB" id="26491at2759"/>
<dbReference type="FunFam" id="1.10.150.20:FF:000011">
    <property type="entry name" value="exonuclease 1"/>
    <property type="match status" value="1"/>
</dbReference>
<feature type="region of interest" description="Disordered" evidence="14">
    <location>
        <begin position="398"/>
        <end position="617"/>
    </location>
</feature>
<keyword evidence="11" id="KW-0238">DNA-binding</keyword>
<dbReference type="Gene3D" id="3.40.50.1010">
    <property type="entry name" value="5'-nuclease"/>
    <property type="match status" value="1"/>
</dbReference>
<gene>
    <name evidence="17" type="ORF">D9611_011928</name>
</gene>
<keyword evidence="7" id="KW-0378">Hydrolase</keyword>
<dbReference type="SMART" id="SM00279">
    <property type="entry name" value="HhH2"/>
    <property type="match status" value="1"/>
</dbReference>
<dbReference type="InterPro" id="IPR036279">
    <property type="entry name" value="5-3_exonuclease_C_sf"/>
</dbReference>
<keyword evidence="6" id="KW-0227">DNA damage</keyword>
<dbReference type="GO" id="GO:0046872">
    <property type="term" value="F:metal ion binding"/>
    <property type="evidence" value="ECO:0007669"/>
    <property type="project" value="UniProtKB-KW"/>
</dbReference>
<evidence type="ECO:0000256" key="13">
    <source>
        <dbReference type="ARBA" id="ARBA00023242"/>
    </source>
</evidence>
<evidence type="ECO:0000256" key="9">
    <source>
        <dbReference type="ARBA" id="ARBA00022842"/>
    </source>
</evidence>
<proteinExistence type="inferred from homology"/>
<evidence type="ECO:0000256" key="12">
    <source>
        <dbReference type="ARBA" id="ARBA00023204"/>
    </source>
</evidence>
<dbReference type="InterPro" id="IPR019974">
    <property type="entry name" value="XPG_CS"/>
</dbReference>
<dbReference type="InterPro" id="IPR029060">
    <property type="entry name" value="PIN-like_dom_sf"/>
</dbReference>
<dbReference type="PROSITE" id="PS00841">
    <property type="entry name" value="XPG_1"/>
    <property type="match status" value="1"/>
</dbReference>
<feature type="domain" description="XPG N-terminal" evidence="16">
    <location>
        <begin position="37"/>
        <end position="135"/>
    </location>
</feature>
<evidence type="ECO:0000313" key="18">
    <source>
        <dbReference type="Proteomes" id="UP000541558"/>
    </source>
</evidence>
<feature type="domain" description="XPG-I" evidence="15">
    <location>
        <begin position="174"/>
        <end position="246"/>
    </location>
</feature>
<evidence type="ECO:0000256" key="8">
    <source>
        <dbReference type="ARBA" id="ARBA00022839"/>
    </source>
</evidence>
<comment type="caution">
    <text evidence="17">The sequence shown here is derived from an EMBL/GenBank/DDBJ whole genome shotgun (WGS) entry which is preliminary data.</text>
</comment>
<dbReference type="Proteomes" id="UP000541558">
    <property type="component" value="Unassembled WGS sequence"/>
</dbReference>
<evidence type="ECO:0000256" key="2">
    <source>
        <dbReference type="ARBA" id="ARBA00004123"/>
    </source>
</evidence>
<keyword evidence="13" id="KW-0539">Nucleus</keyword>
<feature type="compositionally biased region" description="Basic and acidic residues" evidence="14">
    <location>
        <begin position="398"/>
        <end position="408"/>
    </location>
</feature>
<dbReference type="GO" id="GO:0003677">
    <property type="term" value="F:DNA binding"/>
    <property type="evidence" value="ECO:0007669"/>
    <property type="project" value="UniProtKB-KW"/>
</dbReference>
<protein>
    <recommendedName>
        <fullName evidence="19">Exonuclease 1</fullName>
    </recommendedName>
</protein>
<dbReference type="CDD" id="cd09857">
    <property type="entry name" value="PIN_EXO1"/>
    <property type="match status" value="1"/>
</dbReference>
<dbReference type="PRINTS" id="PR00853">
    <property type="entry name" value="XPGRADSUPER"/>
</dbReference>
<sequence>MVVTLPLFANFVSPAFHDDDGHSFSCFPGLLDYLQAMGISGLLPALKSIQTTRHLKEYAGQTVAVDAYVWLHKGVYACATDLAMGKPTTRYVEYAMHRVRMLRHYKIEPFIVFDGGPLPAKKGTESDRKKRRAENLKKGKALVALGKQSQAREFFVKCVDVTPEMAFQFIKALKAESVKYIVAPYEADPQLAFLELKGHVDAILTEDSDLLVFGCKNVLFKLDTTAHTVVAISRADFGSINNSCSDISLVGWTDAQFRAMAILSGCDYLPSIPGIGLKTSCNLLRKWKTPEQVIKAVMLEGKKAVPVDYAKNFARAEKCFLHQRVWCPDEEKLVHMTPVDGEWTEEFDEYCGSDLEPNLAKQLARGDVDPVHLLPMVDINPGFKPQGLRVPGARADVKGKGKEVDLPKPKAKGGLHNFFGPNPTIPPRTKAAPAPLQSQSNRSVGKASGKRTLVEIADQDIAARKKHKPRQSTPAMLPTSNFFAPQQESGGRQRSVSAPRRHTLDPSTLAGPSRLSQDQEKENLVPNDWEDEVGDDDVDYSDLSYRAQKPGDSEDAEDLDLVIPSPVEQEDGYISPMAPSSPVNNGQDLSSPSRPHQYLDHDDDFGDPVSSPMSAIKRRKPYSGLEGLQPLLLAPRRTASFSDDDCVIATPATSRRETRNVSAGTGQILVEDTPTPATRSYVLNASNRSPPRLYVGPDIRDPFEGPVFGDSDVGVGLGAVGPSRLQGNGSQDSLGSATPLSPSPDTPVSARGVPQVEVIVVSDDDEAARQRDERVQIVAKGWKEKWALGAPPSGSSSASSRPHSRVDSGTKATKGKGKKKHSLSPSKLKRSNTNVTPVGLHRLSGQSRLSFPLPAGHPRGQLGSVTTIRTPVGSSAKGVRQRKVVLQKSAPIVVDDMSDEDDEITMLSSPPRAAASATLLDRFKQVPHTTFFVLTLLTEF</sequence>
<evidence type="ECO:0008006" key="19">
    <source>
        <dbReference type="Google" id="ProtNLM"/>
    </source>
</evidence>
<dbReference type="GO" id="GO:0035312">
    <property type="term" value="F:5'-3' DNA exonuclease activity"/>
    <property type="evidence" value="ECO:0007669"/>
    <property type="project" value="InterPro"/>
</dbReference>
<dbReference type="SMART" id="SM00484">
    <property type="entry name" value="XPGI"/>
    <property type="match status" value="1"/>
</dbReference>
<dbReference type="InterPro" id="IPR006084">
    <property type="entry name" value="XPG/Rad2"/>
</dbReference>
<evidence type="ECO:0000259" key="15">
    <source>
        <dbReference type="SMART" id="SM00484"/>
    </source>
</evidence>
<evidence type="ECO:0000256" key="6">
    <source>
        <dbReference type="ARBA" id="ARBA00022763"/>
    </source>
</evidence>
<dbReference type="Pfam" id="PF00752">
    <property type="entry name" value="XPG_N"/>
    <property type="match status" value="1"/>
</dbReference>
<feature type="compositionally biased region" description="Low complexity" evidence="14">
    <location>
        <begin position="789"/>
        <end position="800"/>
    </location>
</feature>
<dbReference type="SMART" id="SM00485">
    <property type="entry name" value="XPGN"/>
    <property type="match status" value="1"/>
</dbReference>
<feature type="compositionally biased region" description="Acidic residues" evidence="14">
    <location>
        <begin position="528"/>
        <end position="540"/>
    </location>
</feature>
<keyword evidence="9" id="KW-0460">Magnesium</keyword>
<evidence type="ECO:0000256" key="14">
    <source>
        <dbReference type="SAM" id="MobiDB-lite"/>
    </source>
</evidence>
<dbReference type="Pfam" id="PF00867">
    <property type="entry name" value="XPG_I"/>
    <property type="match status" value="1"/>
</dbReference>
<feature type="compositionally biased region" description="Basic residues" evidence="14">
    <location>
        <begin position="813"/>
        <end position="830"/>
    </location>
</feature>
<evidence type="ECO:0000256" key="10">
    <source>
        <dbReference type="ARBA" id="ARBA00022881"/>
    </source>
</evidence>
<keyword evidence="4" id="KW-0540">Nuclease</keyword>
<keyword evidence="5" id="KW-0479">Metal-binding</keyword>
<reference evidence="17 18" key="1">
    <citation type="journal article" date="2020" name="ISME J.">
        <title>Uncovering the hidden diversity of litter-decomposition mechanisms in mushroom-forming fungi.</title>
        <authorList>
            <person name="Floudas D."/>
            <person name="Bentzer J."/>
            <person name="Ahren D."/>
            <person name="Johansson T."/>
            <person name="Persson P."/>
            <person name="Tunlid A."/>
        </authorList>
    </citation>
    <scope>NUCLEOTIDE SEQUENCE [LARGE SCALE GENOMIC DNA]</scope>
    <source>
        <strain evidence="17 18">CBS 175.51</strain>
    </source>
</reference>
<dbReference type="GO" id="GO:0017108">
    <property type="term" value="F:5'-flap endonuclease activity"/>
    <property type="evidence" value="ECO:0007669"/>
    <property type="project" value="TreeGrafter"/>
</dbReference>
<dbReference type="InterPro" id="IPR008918">
    <property type="entry name" value="HhH2"/>
</dbReference>
<comment type="cofactor">
    <cofactor evidence="1">
        <name>Mg(2+)</name>
        <dbReference type="ChEBI" id="CHEBI:18420"/>
    </cofactor>
</comment>
<evidence type="ECO:0000259" key="16">
    <source>
        <dbReference type="SMART" id="SM00485"/>
    </source>
</evidence>
<dbReference type="AlphaFoldDB" id="A0A8H5C4K5"/>
<feature type="compositionally biased region" description="Polar residues" evidence="14">
    <location>
        <begin position="471"/>
        <end position="496"/>
    </location>
</feature>
<dbReference type="FunFam" id="3.40.50.1010:FF:000002">
    <property type="entry name" value="Exonuclease 1, putative"/>
    <property type="match status" value="1"/>
</dbReference>
<feature type="region of interest" description="Disordered" evidence="14">
    <location>
        <begin position="718"/>
        <end position="753"/>
    </location>
</feature>
<accession>A0A8H5C4K5</accession>
<dbReference type="InterPro" id="IPR044752">
    <property type="entry name" value="PIN-like_EXO1"/>
</dbReference>
<evidence type="ECO:0000256" key="3">
    <source>
        <dbReference type="ARBA" id="ARBA00010563"/>
    </source>
</evidence>
<comment type="subcellular location">
    <subcellularLocation>
        <location evidence="2">Nucleus</location>
    </subcellularLocation>
</comment>
<name>A0A8H5C4K5_9AGAR</name>
<dbReference type="SUPFAM" id="SSF88723">
    <property type="entry name" value="PIN domain-like"/>
    <property type="match status" value="1"/>
</dbReference>
<dbReference type="GO" id="GO:0005634">
    <property type="term" value="C:nucleus"/>
    <property type="evidence" value="ECO:0007669"/>
    <property type="project" value="UniProtKB-SubCell"/>
</dbReference>
<keyword evidence="18" id="KW-1185">Reference proteome</keyword>
<feature type="compositionally biased region" description="Polar residues" evidence="14">
    <location>
        <begin position="725"/>
        <end position="740"/>
    </location>
</feature>
<keyword evidence="12" id="KW-0234">DNA repair</keyword>
<dbReference type="PANTHER" id="PTHR11081:SF65">
    <property type="entry name" value="DNA DAMAGE-INDUCIBLE PROTEIN DIN7-RELATED"/>
    <property type="match status" value="1"/>
</dbReference>
<dbReference type="EMBL" id="JAACJK010000067">
    <property type="protein sequence ID" value="KAF5334659.1"/>
    <property type="molecule type" value="Genomic_DNA"/>
</dbReference>
<feature type="region of interest" description="Disordered" evidence="14">
    <location>
        <begin position="787"/>
        <end position="840"/>
    </location>
</feature>
<evidence type="ECO:0000313" key="17">
    <source>
        <dbReference type="EMBL" id="KAF5334659.1"/>
    </source>
</evidence>
<dbReference type="InterPro" id="IPR006085">
    <property type="entry name" value="XPG_DNA_repair_N"/>
</dbReference>
<dbReference type="CDD" id="cd09908">
    <property type="entry name" value="H3TH_EXO1"/>
    <property type="match status" value="1"/>
</dbReference>
<dbReference type="PANTHER" id="PTHR11081">
    <property type="entry name" value="FLAP ENDONUCLEASE FAMILY MEMBER"/>
    <property type="match status" value="1"/>
</dbReference>